<evidence type="ECO:0008006" key="3">
    <source>
        <dbReference type="Google" id="ProtNLM"/>
    </source>
</evidence>
<dbReference type="OrthoDB" id="3247966at2759"/>
<dbReference type="AlphaFoldDB" id="A0A9K3L9M2"/>
<evidence type="ECO:0000313" key="2">
    <source>
        <dbReference type="Proteomes" id="UP000693970"/>
    </source>
</evidence>
<organism evidence="1 2">
    <name type="scientific">Nitzschia inconspicua</name>
    <dbReference type="NCBI Taxonomy" id="303405"/>
    <lineage>
        <taxon>Eukaryota</taxon>
        <taxon>Sar</taxon>
        <taxon>Stramenopiles</taxon>
        <taxon>Ochrophyta</taxon>
        <taxon>Bacillariophyta</taxon>
        <taxon>Bacillariophyceae</taxon>
        <taxon>Bacillariophycidae</taxon>
        <taxon>Bacillariales</taxon>
        <taxon>Bacillariaceae</taxon>
        <taxon>Nitzschia</taxon>
    </lineage>
</organism>
<name>A0A9K3L9M2_9STRA</name>
<evidence type="ECO:0000313" key="1">
    <source>
        <dbReference type="EMBL" id="KAG7358082.1"/>
    </source>
</evidence>
<protein>
    <recommendedName>
        <fullName evidence="3">Protein kinase domain-containing protein</fullName>
    </recommendedName>
</protein>
<proteinExistence type="predicted"/>
<keyword evidence="2" id="KW-1185">Reference proteome</keyword>
<reference evidence="1" key="1">
    <citation type="journal article" date="2021" name="Sci. Rep.">
        <title>Diploid genomic architecture of Nitzschia inconspicua, an elite biomass production diatom.</title>
        <authorList>
            <person name="Oliver A."/>
            <person name="Podell S."/>
            <person name="Pinowska A."/>
            <person name="Traller J.C."/>
            <person name="Smith S.R."/>
            <person name="McClure R."/>
            <person name="Beliaev A."/>
            <person name="Bohutskyi P."/>
            <person name="Hill E.A."/>
            <person name="Rabines A."/>
            <person name="Zheng H."/>
            <person name="Allen L.Z."/>
            <person name="Kuo A."/>
            <person name="Grigoriev I.V."/>
            <person name="Allen A.E."/>
            <person name="Hazlebeck D."/>
            <person name="Allen E.E."/>
        </authorList>
    </citation>
    <scope>NUCLEOTIDE SEQUENCE</scope>
    <source>
        <strain evidence="1">Hildebrandi</strain>
    </source>
</reference>
<accession>A0A9K3L9M2</accession>
<gene>
    <name evidence="1" type="ORF">IV203_014669</name>
</gene>
<sequence length="137" mass="15557">MTKGEEVKDSSIIKDNETGWLIDFDFGGKSGKQTYPKGYRRNLDDGTRMGGEGKAITKHHDWYALGMLMFTIHKIPEDAQSSENMLMILRWTLLKEDKCMDEDIDALKVFLRQFSGGKTELELCSPFGTAVESGCHW</sequence>
<comment type="caution">
    <text evidence="1">The sequence shown here is derived from an EMBL/GenBank/DDBJ whole genome shotgun (WGS) entry which is preliminary data.</text>
</comment>
<reference evidence="1" key="2">
    <citation type="submission" date="2021-04" db="EMBL/GenBank/DDBJ databases">
        <authorList>
            <person name="Podell S."/>
        </authorList>
    </citation>
    <scope>NUCLEOTIDE SEQUENCE</scope>
    <source>
        <strain evidence="1">Hildebrandi</strain>
    </source>
</reference>
<dbReference type="Proteomes" id="UP000693970">
    <property type="component" value="Unassembled WGS sequence"/>
</dbReference>
<dbReference type="EMBL" id="JAGRRH010000014">
    <property type="protein sequence ID" value="KAG7358082.1"/>
    <property type="molecule type" value="Genomic_DNA"/>
</dbReference>